<feature type="signal peptide" evidence="1">
    <location>
        <begin position="1"/>
        <end position="20"/>
    </location>
</feature>
<reference evidence="2 3" key="1">
    <citation type="journal article" date="2015" name="Nature">
        <title>rRNA introns, odd ribosomes, and small enigmatic genomes across a large radiation of phyla.</title>
        <authorList>
            <person name="Brown C.T."/>
            <person name="Hug L.A."/>
            <person name="Thomas B.C."/>
            <person name="Sharon I."/>
            <person name="Castelle C.J."/>
            <person name="Singh A."/>
            <person name="Wilkins M.J."/>
            <person name="Williams K.H."/>
            <person name="Banfield J.F."/>
        </authorList>
    </citation>
    <scope>NUCLEOTIDE SEQUENCE [LARGE SCALE GENOMIC DNA]</scope>
</reference>
<name>A0A0G1VCP9_9BACT</name>
<keyword evidence="1" id="KW-0732">Signal</keyword>
<feature type="chain" id="PRO_5002540220" evidence="1">
    <location>
        <begin position="21"/>
        <end position="302"/>
    </location>
</feature>
<protein>
    <submittedName>
        <fullName evidence="2">Uncharacterized protein</fullName>
    </submittedName>
</protein>
<organism evidence="2 3">
    <name type="scientific">Candidatus Nomurabacteria bacterium GW2011_GWB1_47_6</name>
    <dbReference type="NCBI Taxonomy" id="1618749"/>
    <lineage>
        <taxon>Bacteria</taxon>
        <taxon>Candidatus Nomuraibacteriota</taxon>
    </lineage>
</organism>
<dbReference type="AlphaFoldDB" id="A0A0G1VCP9"/>
<sequence>MLKRMAVFAVVTLVSFSAFGQMKDDDVTFNNALTNHTSHIDSPSPMLTIPAQFAQGELHGYVVSSQAVTSHRKRRAVRIPSNPEATKVKLFVADFSFRDKNGLLSRWIGGETIRPLVLGNVYKTWFKRPGDADWTLERTSGVDAAEVGLYRTFYLHVGNDFFDVLPDGTKRPWNPGLAEWKIEEITPDGTTSASEQVPVGTGQVATSTLGPLQNIVIDNDKRQLVLVGVFPTPPVATLLQKVHTEWGDMYWTAFVNVDANNVINIPPEVGDDIVVVVGTKYPDAEFSTREITISPAVGSSTP</sequence>
<evidence type="ECO:0000313" key="3">
    <source>
        <dbReference type="Proteomes" id="UP000034879"/>
    </source>
</evidence>
<gene>
    <name evidence="2" type="ORF">UY01_C0001G0024</name>
</gene>
<evidence type="ECO:0000256" key="1">
    <source>
        <dbReference type="SAM" id="SignalP"/>
    </source>
</evidence>
<accession>A0A0G1VCP9</accession>
<proteinExistence type="predicted"/>
<dbReference type="EMBL" id="LCOJ01000001">
    <property type="protein sequence ID" value="KKU75928.1"/>
    <property type="molecule type" value="Genomic_DNA"/>
</dbReference>
<dbReference type="Proteomes" id="UP000034879">
    <property type="component" value="Unassembled WGS sequence"/>
</dbReference>
<comment type="caution">
    <text evidence="2">The sequence shown here is derived from an EMBL/GenBank/DDBJ whole genome shotgun (WGS) entry which is preliminary data.</text>
</comment>
<evidence type="ECO:0000313" key="2">
    <source>
        <dbReference type="EMBL" id="KKU75928.1"/>
    </source>
</evidence>